<evidence type="ECO:0000256" key="1">
    <source>
        <dbReference type="ARBA" id="ARBA00004141"/>
    </source>
</evidence>
<sequence length="403" mass="46757">MGIGFVYVYIVLSYIGQPSIVDPRLHSLSLYMLLAVSILTIFYTKRFHINHYLIWYVLFLAISLFSTTYAYNANVALAGLYSMIVVLGLAVAITSILRDSMDIKNVLVCFSLSGFLLFTVLLWRDQLFVDERLGESLFGNANIFANLMMLSLICSIWLSLYSQGIKRAAYLFIIMTQVYTLFLSGGRKYILVPALFFYLLLILKKDADGRNRVIRYTVLFALVISSVFWLIFSVPLFYDTIGYRMAGFLDLLTGDNQNVLNGDMERQYMMDYGIDFFKERPITGYGTDNFKILFGDAYGRYVYSHNNFIEMLVNYGVMGFILYYSFYMFLICKLWLMKNDNSKLRDFFLAFMICLLPFEMGVVSYNLYFIQLFICFGSVIVLQKTPKENKKWGLPTHAYKEQF</sequence>
<keyword evidence="4 5" id="KW-0472">Membrane</keyword>
<feature type="transmembrane region" description="Helical" evidence="5">
    <location>
        <begin position="168"/>
        <end position="183"/>
    </location>
</feature>
<feature type="transmembrane region" description="Helical" evidence="5">
    <location>
        <begin position="312"/>
        <end position="332"/>
    </location>
</feature>
<evidence type="ECO:0000256" key="3">
    <source>
        <dbReference type="ARBA" id="ARBA00022989"/>
    </source>
</evidence>
<proteinExistence type="predicted"/>
<keyword evidence="2 5" id="KW-0812">Transmembrane</keyword>
<feature type="transmembrane region" description="Helical" evidence="5">
    <location>
        <begin position="28"/>
        <end position="45"/>
    </location>
</feature>
<organism evidence="7 8">
    <name type="scientific">Xylanibacillus composti</name>
    <dbReference type="NCBI Taxonomy" id="1572762"/>
    <lineage>
        <taxon>Bacteria</taxon>
        <taxon>Bacillati</taxon>
        <taxon>Bacillota</taxon>
        <taxon>Bacilli</taxon>
        <taxon>Bacillales</taxon>
        <taxon>Paenibacillaceae</taxon>
        <taxon>Xylanibacillus</taxon>
    </lineage>
</organism>
<dbReference type="Pfam" id="PF04932">
    <property type="entry name" value="Wzy_C"/>
    <property type="match status" value="1"/>
</dbReference>
<dbReference type="Proteomes" id="UP000677918">
    <property type="component" value="Unassembled WGS sequence"/>
</dbReference>
<reference evidence="7" key="1">
    <citation type="submission" date="2021-04" db="EMBL/GenBank/DDBJ databases">
        <title>Draft genome sequence of Xylanibacillus composti strain K13.</title>
        <authorList>
            <person name="Uke A."/>
            <person name="Chhe C."/>
            <person name="Baramee S."/>
            <person name="Kosugi A."/>
        </authorList>
    </citation>
    <scope>NUCLEOTIDE SEQUENCE</scope>
    <source>
        <strain evidence="7">K13</strain>
    </source>
</reference>
<dbReference type="GO" id="GO:0016020">
    <property type="term" value="C:membrane"/>
    <property type="evidence" value="ECO:0007669"/>
    <property type="project" value="UniProtKB-SubCell"/>
</dbReference>
<accession>A0A8J4H758</accession>
<feature type="transmembrane region" description="Helical" evidence="5">
    <location>
        <begin position="52"/>
        <end position="71"/>
    </location>
</feature>
<gene>
    <name evidence="7" type="ORF">XYCOK13_25920</name>
</gene>
<feature type="transmembrane region" description="Helical" evidence="5">
    <location>
        <begin position="77"/>
        <end position="97"/>
    </location>
</feature>
<protein>
    <recommendedName>
        <fullName evidence="6">O-antigen ligase-related domain-containing protein</fullName>
    </recommendedName>
</protein>
<evidence type="ECO:0000259" key="6">
    <source>
        <dbReference type="Pfam" id="PF04932"/>
    </source>
</evidence>
<name>A0A8J4H758_9BACL</name>
<evidence type="ECO:0000256" key="4">
    <source>
        <dbReference type="ARBA" id="ARBA00023136"/>
    </source>
</evidence>
<feature type="transmembrane region" description="Helical" evidence="5">
    <location>
        <begin position="189"/>
        <end position="204"/>
    </location>
</feature>
<evidence type="ECO:0000256" key="5">
    <source>
        <dbReference type="SAM" id="Phobius"/>
    </source>
</evidence>
<keyword evidence="3 5" id="KW-1133">Transmembrane helix</keyword>
<comment type="caution">
    <text evidence="7">The sequence shown here is derived from an EMBL/GenBank/DDBJ whole genome shotgun (WGS) entry which is preliminary data.</text>
</comment>
<feature type="domain" description="O-antigen ligase-related" evidence="6">
    <location>
        <begin position="174"/>
        <end position="323"/>
    </location>
</feature>
<feature type="transmembrane region" description="Helical" evidence="5">
    <location>
        <begin position="143"/>
        <end position="161"/>
    </location>
</feature>
<feature type="transmembrane region" description="Helical" evidence="5">
    <location>
        <begin position="216"/>
        <end position="238"/>
    </location>
</feature>
<dbReference type="InterPro" id="IPR007016">
    <property type="entry name" value="O-antigen_ligase-rel_domated"/>
</dbReference>
<evidence type="ECO:0000313" key="8">
    <source>
        <dbReference type="Proteomes" id="UP000677918"/>
    </source>
</evidence>
<dbReference type="PANTHER" id="PTHR37422:SF13">
    <property type="entry name" value="LIPOPOLYSACCHARIDE BIOSYNTHESIS PROTEIN PA4999-RELATED"/>
    <property type="match status" value="1"/>
</dbReference>
<keyword evidence="8" id="KW-1185">Reference proteome</keyword>
<dbReference type="PANTHER" id="PTHR37422">
    <property type="entry name" value="TEICHURONIC ACID BIOSYNTHESIS PROTEIN TUAE"/>
    <property type="match status" value="1"/>
</dbReference>
<feature type="transmembrane region" description="Helical" evidence="5">
    <location>
        <begin position="106"/>
        <end position="123"/>
    </location>
</feature>
<comment type="subcellular location">
    <subcellularLocation>
        <location evidence="1">Membrane</location>
        <topology evidence="1">Multi-pass membrane protein</topology>
    </subcellularLocation>
</comment>
<dbReference type="AlphaFoldDB" id="A0A8J4H758"/>
<evidence type="ECO:0000256" key="2">
    <source>
        <dbReference type="ARBA" id="ARBA00022692"/>
    </source>
</evidence>
<dbReference type="InterPro" id="IPR051533">
    <property type="entry name" value="WaaL-like"/>
</dbReference>
<evidence type="ECO:0000313" key="7">
    <source>
        <dbReference type="EMBL" id="GIQ69768.1"/>
    </source>
</evidence>
<feature type="transmembrane region" description="Helical" evidence="5">
    <location>
        <begin position="344"/>
        <end position="360"/>
    </location>
</feature>
<dbReference type="EMBL" id="BOVK01000032">
    <property type="protein sequence ID" value="GIQ69768.1"/>
    <property type="molecule type" value="Genomic_DNA"/>
</dbReference>